<protein>
    <submittedName>
        <fullName evidence="2">Uncharacterized protein</fullName>
    </submittedName>
</protein>
<feature type="transmembrane region" description="Helical" evidence="1">
    <location>
        <begin position="12"/>
        <end position="32"/>
    </location>
</feature>
<dbReference type="AlphaFoldDB" id="A0A066RSP8"/>
<reference evidence="2 3" key="1">
    <citation type="submission" date="2014-04" db="EMBL/GenBank/DDBJ databases">
        <title>Draft genome sequence of Photobacterium halotolerans S2753: a solonamide, ngercheumicin and holomycin producer.</title>
        <authorList>
            <person name="Machado H.R."/>
            <person name="Gram L."/>
        </authorList>
    </citation>
    <scope>NUCLEOTIDE SEQUENCE [LARGE SCALE GENOMIC DNA]</scope>
    <source>
        <strain evidence="2 3">S2753</strain>
    </source>
</reference>
<accession>A0A066RSP8</accession>
<dbReference type="RefSeq" id="WP_036747650.1">
    <property type="nucleotide sequence ID" value="NZ_JAGSGC010000001.1"/>
</dbReference>
<dbReference type="Proteomes" id="UP000027192">
    <property type="component" value="Unassembled WGS sequence"/>
</dbReference>
<keyword evidence="1" id="KW-0472">Membrane</keyword>
<sequence>MPFDFSADFKFFVTIIFFVILFGIIWLVNVIIDSATGRLRKAFIALLWVIAPFAIIAAIVLAFQSFVALWPMSLHLLLLFLVIRFVFK</sequence>
<evidence type="ECO:0000313" key="3">
    <source>
        <dbReference type="Proteomes" id="UP000027192"/>
    </source>
</evidence>
<proteinExistence type="predicted"/>
<keyword evidence="1" id="KW-0812">Transmembrane</keyword>
<evidence type="ECO:0000313" key="2">
    <source>
        <dbReference type="EMBL" id="KDM93379.1"/>
    </source>
</evidence>
<gene>
    <name evidence="2" type="ORF">EA58_00480</name>
</gene>
<name>A0A066RSP8_9GAMM</name>
<feature type="transmembrane region" description="Helical" evidence="1">
    <location>
        <begin position="69"/>
        <end position="87"/>
    </location>
</feature>
<evidence type="ECO:0000256" key="1">
    <source>
        <dbReference type="SAM" id="Phobius"/>
    </source>
</evidence>
<keyword evidence="3" id="KW-1185">Reference proteome</keyword>
<feature type="transmembrane region" description="Helical" evidence="1">
    <location>
        <begin position="44"/>
        <end position="63"/>
    </location>
</feature>
<dbReference type="EMBL" id="JMIB01000002">
    <property type="protein sequence ID" value="KDM93379.1"/>
    <property type="molecule type" value="Genomic_DNA"/>
</dbReference>
<organism evidence="2 3">
    <name type="scientific">Photobacterium galatheae</name>
    <dbReference type="NCBI Taxonomy" id="1654360"/>
    <lineage>
        <taxon>Bacteria</taxon>
        <taxon>Pseudomonadati</taxon>
        <taxon>Pseudomonadota</taxon>
        <taxon>Gammaproteobacteria</taxon>
        <taxon>Vibrionales</taxon>
        <taxon>Vibrionaceae</taxon>
        <taxon>Photobacterium</taxon>
    </lineage>
</organism>
<keyword evidence="1" id="KW-1133">Transmembrane helix</keyword>
<comment type="caution">
    <text evidence="2">The sequence shown here is derived from an EMBL/GenBank/DDBJ whole genome shotgun (WGS) entry which is preliminary data.</text>
</comment>